<evidence type="ECO:0000313" key="6">
    <source>
        <dbReference type="WBParaSite" id="PgB07_g100_t01"/>
    </source>
</evidence>
<evidence type="ECO:0000256" key="1">
    <source>
        <dbReference type="ARBA" id="ARBA00012346"/>
    </source>
</evidence>
<dbReference type="EC" id="4.3.2.9" evidence="1"/>
<dbReference type="Gene3D" id="3.10.490.10">
    <property type="entry name" value="Gamma-glutamyl cyclotransferase-like"/>
    <property type="match status" value="1"/>
</dbReference>
<dbReference type="AlphaFoldDB" id="A0A914ZLL9"/>
<dbReference type="Pfam" id="PF13772">
    <property type="entry name" value="AIG2_2"/>
    <property type="match status" value="1"/>
</dbReference>
<organism evidence="5 8">
    <name type="scientific">Parascaris univalens</name>
    <name type="common">Nematode worm</name>
    <dbReference type="NCBI Taxonomy" id="6257"/>
    <lineage>
        <taxon>Eukaryota</taxon>
        <taxon>Metazoa</taxon>
        <taxon>Ecdysozoa</taxon>
        <taxon>Nematoda</taxon>
        <taxon>Chromadorea</taxon>
        <taxon>Rhabditida</taxon>
        <taxon>Spirurina</taxon>
        <taxon>Ascaridomorpha</taxon>
        <taxon>Ascaridoidea</taxon>
        <taxon>Ascarididae</taxon>
        <taxon>Parascaris</taxon>
    </lineage>
</organism>
<dbReference type="WBParaSite" id="PgB07_g100_t01">
    <property type="protein sequence ID" value="PgB07_g100_t01"/>
    <property type="gene ID" value="PgB07_g100"/>
</dbReference>
<evidence type="ECO:0000256" key="4">
    <source>
        <dbReference type="PIRSR" id="PIRSR617939-2"/>
    </source>
</evidence>
<evidence type="ECO:0000256" key="3">
    <source>
        <dbReference type="PIRSR" id="PIRSR617939-1"/>
    </source>
</evidence>
<evidence type="ECO:0000256" key="2">
    <source>
        <dbReference type="ARBA" id="ARBA00023239"/>
    </source>
</evidence>
<dbReference type="WBParaSite" id="PgB07_g100_t03">
    <property type="protein sequence ID" value="PgB07_g100_t03"/>
    <property type="gene ID" value="PgB07_g100"/>
</dbReference>
<feature type="active site" description="Proton acceptor" evidence="3">
    <location>
        <position position="90"/>
    </location>
</feature>
<reference evidence="6 7" key="1">
    <citation type="submission" date="2022-11" db="UniProtKB">
        <authorList>
            <consortium name="WormBaseParasite"/>
        </authorList>
    </citation>
    <scope>IDENTIFICATION</scope>
</reference>
<dbReference type="WBParaSite" id="PgB07_g100_t02">
    <property type="protein sequence ID" value="PgB07_g100_t02"/>
    <property type="gene ID" value="PgB07_g100"/>
</dbReference>
<dbReference type="WBParaSite" id="PgB07_g100_t04">
    <property type="protein sequence ID" value="PgB07_g100_t04"/>
    <property type="gene ID" value="PgB07_g100"/>
</dbReference>
<evidence type="ECO:0000313" key="8">
    <source>
        <dbReference type="WBParaSite" id="PgB07_g100_t03"/>
    </source>
</evidence>
<protein>
    <recommendedName>
        <fullName evidence="1">gamma-glutamylcyclotransferase</fullName>
        <ecNumber evidence="1">4.3.2.9</ecNumber>
    </recommendedName>
</protein>
<dbReference type="SUPFAM" id="SSF110857">
    <property type="entry name" value="Gamma-glutamyl cyclotransferase-like"/>
    <property type="match status" value="1"/>
</dbReference>
<feature type="binding site" evidence="4">
    <location>
        <position position="128"/>
    </location>
    <ligand>
        <name>substrate</name>
    </ligand>
</feature>
<dbReference type="GO" id="GO:0003839">
    <property type="term" value="F:gamma-glutamylcyclotransferase activity"/>
    <property type="evidence" value="ECO:0007669"/>
    <property type="project" value="UniProtKB-EC"/>
</dbReference>
<dbReference type="PANTHER" id="PTHR12935:SF0">
    <property type="entry name" value="GAMMA-GLUTAMYLCYCLOTRANSFERASE"/>
    <property type="match status" value="1"/>
</dbReference>
<feature type="binding site" evidence="4">
    <location>
        <begin position="15"/>
        <end position="20"/>
    </location>
    <ligand>
        <name>substrate</name>
    </ligand>
</feature>
<dbReference type="Proteomes" id="UP000887569">
    <property type="component" value="Unplaced"/>
</dbReference>
<keyword evidence="5" id="KW-1185">Reference proteome</keyword>
<accession>A0A914ZLL9</accession>
<dbReference type="PANTHER" id="PTHR12935">
    <property type="entry name" value="GAMMA-GLUTAMYLCYCLOTRANSFERASE"/>
    <property type="match status" value="1"/>
</dbReference>
<sequence>MASREPAHISDCFRYFAYGSNLLSERIHVQVKRAVFEGVGVLRGHKLVFYDHGQRWMGAVASIEKSQDEEVWGCIWLVENSFAAELDKQENGYHRLSVEVVMNGEPLICRTYQYSDPDRQLALPSPHYKHVIVSGAIEHSLPSDYIGKLKAVAHNGYMGPVKLDLQVLKELNNNQKQLGRTSYCKHFMYPNMALERRSGLSCSDVDEDSCKNDLKLLHSKKQQHVSTLHTDLSDS</sequence>
<name>A0A914ZLL9_PARUN</name>
<dbReference type="InterPro" id="IPR017939">
    <property type="entry name" value="G-Glutamylcylcotransferase"/>
</dbReference>
<keyword evidence="2" id="KW-0456">Lyase</keyword>
<dbReference type="CDD" id="cd06661">
    <property type="entry name" value="GGCT_like"/>
    <property type="match status" value="1"/>
</dbReference>
<proteinExistence type="predicted"/>
<evidence type="ECO:0000313" key="7">
    <source>
        <dbReference type="WBParaSite" id="PgB07_g100_t02"/>
    </source>
</evidence>
<dbReference type="InterPro" id="IPR013024">
    <property type="entry name" value="GGCT-like"/>
</dbReference>
<dbReference type="InterPro" id="IPR036568">
    <property type="entry name" value="GGCT-like_sf"/>
</dbReference>
<evidence type="ECO:0000313" key="5">
    <source>
        <dbReference type="Proteomes" id="UP000887569"/>
    </source>
</evidence>